<reference evidence="1" key="1">
    <citation type="submission" date="2020-04" db="EMBL/GenBank/DDBJ databases">
        <authorList>
            <person name="Alioto T."/>
            <person name="Alioto T."/>
            <person name="Gomez Garrido J."/>
        </authorList>
    </citation>
    <scope>NUCLEOTIDE SEQUENCE</scope>
    <source>
        <strain evidence="1">A484AB</strain>
    </source>
</reference>
<accession>A0A6S7HY23</accession>
<dbReference type="GO" id="GO:0005886">
    <property type="term" value="C:plasma membrane"/>
    <property type="evidence" value="ECO:0007669"/>
    <property type="project" value="TreeGrafter"/>
</dbReference>
<dbReference type="Gene3D" id="3.80.10.10">
    <property type="entry name" value="Ribonuclease Inhibitor"/>
    <property type="match status" value="1"/>
</dbReference>
<evidence type="ECO:0000313" key="2">
    <source>
        <dbReference type="Proteomes" id="UP001152795"/>
    </source>
</evidence>
<name>A0A6S7HY23_PARCT</name>
<dbReference type="InterPro" id="IPR050541">
    <property type="entry name" value="LRR_TM_domain-containing"/>
</dbReference>
<organism evidence="1 2">
    <name type="scientific">Paramuricea clavata</name>
    <name type="common">Red gorgonian</name>
    <name type="synonym">Violescent sea-whip</name>
    <dbReference type="NCBI Taxonomy" id="317549"/>
    <lineage>
        <taxon>Eukaryota</taxon>
        <taxon>Metazoa</taxon>
        <taxon>Cnidaria</taxon>
        <taxon>Anthozoa</taxon>
        <taxon>Octocorallia</taxon>
        <taxon>Malacalcyonacea</taxon>
        <taxon>Plexauridae</taxon>
        <taxon>Paramuricea</taxon>
    </lineage>
</organism>
<dbReference type="InterPro" id="IPR001611">
    <property type="entry name" value="Leu-rich_rpt"/>
</dbReference>
<dbReference type="InterPro" id="IPR003591">
    <property type="entry name" value="Leu-rich_rpt_typical-subtyp"/>
</dbReference>
<keyword evidence="2" id="KW-1185">Reference proteome</keyword>
<comment type="caution">
    <text evidence="1">The sequence shown here is derived from an EMBL/GenBank/DDBJ whole genome shotgun (WGS) entry which is preliminary data.</text>
</comment>
<dbReference type="Pfam" id="PF13855">
    <property type="entry name" value="LRR_8"/>
    <property type="match status" value="2"/>
</dbReference>
<sequence>MANTQLHRDTIVKIGKGHFGQNIKNLWIRGNYIQLLNDGMFTGLPKLKRLGMSHCGINYIRPDILKGTQVTRVDLDGNPILIIHENAFRDSKVSTFQCNGCQLTSQVTFNGFLKKMPLRVIRLRNNNLTHVPNNAFSGLTKLFLIDLSNNVIATIDENPYANLPNCYHSRCIQLGNNPLNCDCNLAWLRTFANNIKGDRTLWKCARPRSVAGKSLVSIKIDEFCCENANSTKRCGSVPDPNNGWVVSAHMIVAILSQIVVMFGIPY</sequence>
<proteinExistence type="predicted"/>
<dbReference type="SMART" id="SM00369">
    <property type="entry name" value="LRR_TYP"/>
    <property type="match status" value="4"/>
</dbReference>
<dbReference type="InterPro" id="IPR000483">
    <property type="entry name" value="Cys-rich_flank_reg_C"/>
</dbReference>
<dbReference type="PANTHER" id="PTHR24369">
    <property type="entry name" value="ANTIGEN BSP, PUTATIVE-RELATED"/>
    <property type="match status" value="1"/>
</dbReference>
<gene>
    <name evidence="1" type="ORF">PACLA_8A019026</name>
</gene>
<dbReference type="SUPFAM" id="SSF52058">
    <property type="entry name" value="L domain-like"/>
    <property type="match status" value="1"/>
</dbReference>
<dbReference type="InterPro" id="IPR032675">
    <property type="entry name" value="LRR_dom_sf"/>
</dbReference>
<dbReference type="Proteomes" id="UP001152795">
    <property type="component" value="Unassembled WGS sequence"/>
</dbReference>
<protein>
    <submittedName>
        <fullName evidence="1">Leucine-rich repeats and immunoglobulin-like domains 2, partial</fullName>
    </submittedName>
</protein>
<dbReference type="OrthoDB" id="5982776at2759"/>
<dbReference type="SMART" id="SM00082">
    <property type="entry name" value="LRRCT"/>
    <property type="match status" value="1"/>
</dbReference>
<dbReference type="AlphaFoldDB" id="A0A6S7HY23"/>
<dbReference type="EMBL" id="CACRXK020006099">
    <property type="protein sequence ID" value="CAB4008360.1"/>
    <property type="molecule type" value="Genomic_DNA"/>
</dbReference>
<evidence type="ECO:0000313" key="1">
    <source>
        <dbReference type="EMBL" id="CAB4008360.1"/>
    </source>
</evidence>
<dbReference type="PANTHER" id="PTHR24369:SF210">
    <property type="entry name" value="CHAOPTIN-RELATED"/>
    <property type="match status" value="1"/>
</dbReference>